<reference evidence="2 3" key="1">
    <citation type="submission" date="2015-06" db="EMBL/GenBank/DDBJ databases">
        <title>Draft Whole-Genome Sequence of the Entomopathogenic Bacterium Xenorhabdus khoisanae.</title>
        <authorList>
            <person name="Naidoo S."/>
            <person name="Featherston J."/>
            <person name="Gray V.M."/>
        </authorList>
    </citation>
    <scope>NUCLEOTIDE SEQUENCE [LARGE SCALE GENOMIC DNA]</scope>
    <source>
        <strain evidence="2 3">MCB</strain>
    </source>
</reference>
<comment type="caution">
    <text evidence="2">The sequence shown here is derived from an EMBL/GenBank/DDBJ whole genome shotgun (WGS) entry which is preliminary data.</text>
</comment>
<name>A0A0J5FMW6_9GAMM</name>
<evidence type="ECO:0000259" key="1">
    <source>
        <dbReference type="PROSITE" id="PS51186"/>
    </source>
</evidence>
<evidence type="ECO:0000313" key="2">
    <source>
        <dbReference type="EMBL" id="KMJ43322.1"/>
    </source>
</evidence>
<dbReference type="STRING" id="880157.AB204_20340"/>
<dbReference type="InterPro" id="IPR000182">
    <property type="entry name" value="GNAT_dom"/>
</dbReference>
<protein>
    <recommendedName>
        <fullName evidence="1">N-acetyltransferase domain-containing protein</fullName>
    </recommendedName>
</protein>
<sequence>MKLTDLYEVTAKNMLKFRRIDSHQDHFFDLINELYNTAFPLHEQRSNQGRLSILGVDNYYLYALIDVDVFIGFIGAWKFEDFFYIEHIAISSSLRGQGYGKRVLDAFCTKHCKVVLEIDPVVDEISSKRLRFYQQCGFVTYEILHHHPSYHPDREPHELVILSYPEQLSELSYQAFKDCLIHQVMKPAYL</sequence>
<accession>A0A0J5FMW6</accession>
<evidence type="ECO:0000313" key="3">
    <source>
        <dbReference type="Proteomes" id="UP000036277"/>
    </source>
</evidence>
<dbReference type="Proteomes" id="UP000036277">
    <property type="component" value="Unassembled WGS sequence"/>
</dbReference>
<dbReference type="EMBL" id="LFCV01000220">
    <property type="protein sequence ID" value="KMJ43322.1"/>
    <property type="molecule type" value="Genomic_DNA"/>
</dbReference>
<organism evidence="2 3">
    <name type="scientific">Xenorhabdus khoisanae</name>
    <dbReference type="NCBI Taxonomy" id="880157"/>
    <lineage>
        <taxon>Bacteria</taxon>
        <taxon>Pseudomonadati</taxon>
        <taxon>Pseudomonadota</taxon>
        <taxon>Gammaproteobacteria</taxon>
        <taxon>Enterobacterales</taxon>
        <taxon>Morganellaceae</taxon>
        <taxon>Xenorhabdus</taxon>
    </lineage>
</organism>
<dbReference type="GO" id="GO:0016747">
    <property type="term" value="F:acyltransferase activity, transferring groups other than amino-acyl groups"/>
    <property type="evidence" value="ECO:0007669"/>
    <property type="project" value="InterPro"/>
</dbReference>
<gene>
    <name evidence="2" type="ORF">AB204_20340</name>
</gene>
<dbReference type="PROSITE" id="PS51186">
    <property type="entry name" value="GNAT"/>
    <property type="match status" value="1"/>
</dbReference>
<dbReference type="SUPFAM" id="SSF55729">
    <property type="entry name" value="Acyl-CoA N-acyltransferases (Nat)"/>
    <property type="match status" value="1"/>
</dbReference>
<dbReference type="PATRIC" id="fig|880157.4.peg.4405"/>
<keyword evidence="3" id="KW-1185">Reference proteome</keyword>
<proteinExistence type="predicted"/>
<dbReference type="Gene3D" id="3.40.630.30">
    <property type="match status" value="1"/>
</dbReference>
<feature type="domain" description="N-acetyltransferase" evidence="1">
    <location>
        <begin position="15"/>
        <end position="165"/>
    </location>
</feature>
<dbReference type="AlphaFoldDB" id="A0A0J5FMW6"/>
<dbReference type="CDD" id="cd04301">
    <property type="entry name" value="NAT_SF"/>
    <property type="match status" value="1"/>
</dbReference>
<dbReference type="InterPro" id="IPR016181">
    <property type="entry name" value="Acyl_CoA_acyltransferase"/>
</dbReference>
<dbReference type="Pfam" id="PF13508">
    <property type="entry name" value="Acetyltransf_7"/>
    <property type="match status" value="1"/>
</dbReference>